<comment type="caution">
    <text evidence="5">The sequence shown here is derived from an EMBL/GenBank/DDBJ whole genome shotgun (WGS) entry which is preliminary data.</text>
</comment>
<dbReference type="Gene3D" id="3.20.20.60">
    <property type="entry name" value="Phosphoenolpyruvate-binding domains"/>
    <property type="match status" value="1"/>
</dbReference>
<dbReference type="SUPFAM" id="SSF51621">
    <property type="entry name" value="Phosphoenolpyruvate/pyruvate domain"/>
    <property type="match status" value="1"/>
</dbReference>
<organism evidence="5 6">
    <name type="scientific">Psychrobacillus mangrovi</name>
    <dbReference type="NCBI Taxonomy" id="3117745"/>
    <lineage>
        <taxon>Bacteria</taxon>
        <taxon>Bacillati</taxon>
        <taxon>Bacillota</taxon>
        <taxon>Bacilli</taxon>
        <taxon>Bacillales</taxon>
        <taxon>Bacillaceae</taxon>
        <taxon>Psychrobacillus</taxon>
    </lineage>
</organism>
<evidence type="ECO:0000256" key="1">
    <source>
        <dbReference type="ARBA" id="ARBA00001946"/>
    </source>
</evidence>
<feature type="domain" description="HpcH/HpaI aldolase/citrate lyase" evidence="4">
    <location>
        <begin position="5"/>
        <end position="221"/>
    </location>
</feature>
<evidence type="ECO:0000313" key="5">
    <source>
        <dbReference type="EMBL" id="MEI4768729.1"/>
    </source>
</evidence>
<keyword evidence="2" id="KW-0479">Metal-binding</keyword>
<gene>
    <name evidence="5" type="ORF">WAX74_03530</name>
</gene>
<proteinExistence type="predicted"/>
<evidence type="ECO:0000313" key="6">
    <source>
        <dbReference type="Proteomes" id="UP001364890"/>
    </source>
</evidence>
<dbReference type="InterPro" id="IPR011206">
    <property type="entry name" value="Citrate_lyase_beta/mcl1/mcl2"/>
</dbReference>
<dbReference type="RefSeq" id="WP_336496284.1">
    <property type="nucleotide sequence ID" value="NZ_JBAWSY010000002.1"/>
</dbReference>
<evidence type="ECO:0000256" key="3">
    <source>
        <dbReference type="ARBA" id="ARBA00022842"/>
    </source>
</evidence>
<comment type="cofactor">
    <cofactor evidence="1">
        <name>Mg(2+)</name>
        <dbReference type="ChEBI" id="CHEBI:18420"/>
    </cofactor>
</comment>
<keyword evidence="3" id="KW-0460">Magnesium</keyword>
<keyword evidence="5" id="KW-0456">Lyase</keyword>
<dbReference type="InterPro" id="IPR015813">
    <property type="entry name" value="Pyrv/PenolPyrv_kinase-like_dom"/>
</dbReference>
<dbReference type="PIRSF" id="PIRSF015582">
    <property type="entry name" value="Cit_lyase_B"/>
    <property type="match status" value="1"/>
</dbReference>
<dbReference type="PANTHER" id="PTHR32308:SF0">
    <property type="entry name" value="HPCH_HPAI ALDOLASE_CITRATE LYASE DOMAIN-CONTAINING PROTEIN"/>
    <property type="match status" value="1"/>
</dbReference>
<dbReference type="InterPro" id="IPR040442">
    <property type="entry name" value="Pyrv_kinase-like_dom_sf"/>
</dbReference>
<dbReference type="Pfam" id="PF03328">
    <property type="entry name" value="HpcH_HpaI"/>
    <property type="match status" value="1"/>
</dbReference>
<name>A0ABU8F1S6_9BACI</name>
<reference evidence="5 6" key="1">
    <citation type="submission" date="2024-01" db="EMBL/GenBank/DDBJ databases">
        <title>Seven novel Bacillus-like species.</title>
        <authorList>
            <person name="Liu G."/>
        </authorList>
    </citation>
    <scope>NUCLEOTIDE SEQUENCE [LARGE SCALE GENOMIC DNA]</scope>
    <source>
        <strain evidence="5 6">FJAT-51614</strain>
    </source>
</reference>
<evidence type="ECO:0000256" key="2">
    <source>
        <dbReference type="ARBA" id="ARBA00022723"/>
    </source>
</evidence>
<sequence length="283" mass="31114">MNLARSYLFVPGTNMDIIKKAVLSNADSVILDLEDAVALSEKESAREIVKESLIRFGNEKEMIVRINDLDTPFWEMDLKCALSSGASGVMVPKSESFHGIRSVCNKVREFSSNHSRPIQVIPLIETAKGIQFAHSIATSDKLIARMAFGSIDFSLDIDCELTPNGLELLFARSQIVIASRAAGIGSPIDTVYPELNNETGLENDAKLAKQLGFKGKLIIHPKQIQAVHQTFSPSKTEIDQATAIVKAFEEAENNGIASIEVNDQFVDYPVYKKAKSILFHTNS</sequence>
<evidence type="ECO:0000259" key="4">
    <source>
        <dbReference type="Pfam" id="PF03328"/>
    </source>
</evidence>
<dbReference type="PANTHER" id="PTHR32308">
    <property type="entry name" value="LYASE BETA SUBUNIT, PUTATIVE (AFU_ORTHOLOGUE AFUA_4G13030)-RELATED"/>
    <property type="match status" value="1"/>
</dbReference>
<dbReference type="GO" id="GO:0016829">
    <property type="term" value="F:lyase activity"/>
    <property type="evidence" value="ECO:0007669"/>
    <property type="project" value="UniProtKB-KW"/>
</dbReference>
<dbReference type="InterPro" id="IPR005000">
    <property type="entry name" value="Aldolase/citrate-lyase_domain"/>
</dbReference>
<accession>A0ABU8F1S6</accession>
<keyword evidence="6" id="KW-1185">Reference proteome</keyword>
<protein>
    <submittedName>
        <fullName evidence="5">CoA ester lyase</fullName>
    </submittedName>
</protein>
<dbReference type="Proteomes" id="UP001364890">
    <property type="component" value="Unassembled WGS sequence"/>
</dbReference>
<dbReference type="EMBL" id="JBAWSY010000002">
    <property type="protein sequence ID" value="MEI4768729.1"/>
    <property type="molecule type" value="Genomic_DNA"/>
</dbReference>